<evidence type="ECO:0000259" key="4">
    <source>
        <dbReference type="PROSITE" id="PS50071"/>
    </source>
</evidence>
<feature type="DNA-binding region" description="Homeobox" evidence="2">
    <location>
        <begin position="105"/>
        <end position="153"/>
    </location>
</feature>
<dbReference type="AlphaFoldDB" id="E3N2H5"/>
<dbReference type="GO" id="GO:0005634">
    <property type="term" value="C:nucleus"/>
    <property type="evidence" value="ECO:0007669"/>
    <property type="project" value="UniProtKB-SubCell"/>
</dbReference>
<dbReference type="InterPro" id="IPR001356">
    <property type="entry name" value="HD"/>
</dbReference>
<dbReference type="CDD" id="cd00086">
    <property type="entry name" value="homeodomain"/>
    <property type="match status" value="1"/>
</dbReference>
<keyword evidence="2" id="KW-0238">DNA-binding</keyword>
<dbReference type="Proteomes" id="UP000008281">
    <property type="component" value="Unassembled WGS sequence"/>
</dbReference>
<feature type="region of interest" description="Disordered" evidence="3">
    <location>
        <begin position="334"/>
        <end position="356"/>
    </location>
</feature>
<evidence type="ECO:0000256" key="2">
    <source>
        <dbReference type="PROSITE-ProRule" id="PRU00108"/>
    </source>
</evidence>
<dbReference type="InterPro" id="IPR009057">
    <property type="entry name" value="Homeodomain-like_sf"/>
</dbReference>
<dbReference type="InParanoid" id="E3N2H5"/>
<dbReference type="SUPFAM" id="SSF46689">
    <property type="entry name" value="Homeodomain-like"/>
    <property type="match status" value="1"/>
</dbReference>
<comment type="subcellular location">
    <subcellularLocation>
        <location evidence="1 2">Nucleus</location>
    </subcellularLocation>
</comment>
<reference evidence="5" key="1">
    <citation type="submission" date="2007-07" db="EMBL/GenBank/DDBJ databases">
        <title>PCAP assembly of the Caenorhabditis remanei genome.</title>
        <authorList>
            <consortium name="The Caenorhabditis remanei Sequencing Consortium"/>
            <person name="Wilson R.K."/>
        </authorList>
    </citation>
    <scope>NUCLEOTIDE SEQUENCE [LARGE SCALE GENOMIC DNA]</scope>
    <source>
        <strain evidence="5">PB4641</strain>
    </source>
</reference>
<dbReference type="PROSITE" id="PS50071">
    <property type="entry name" value="HOMEOBOX_2"/>
    <property type="match status" value="1"/>
</dbReference>
<feature type="compositionally biased region" description="Basic and acidic residues" evidence="3">
    <location>
        <begin position="205"/>
        <end position="214"/>
    </location>
</feature>
<evidence type="ECO:0000256" key="1">
    <source>
        <dbReference type="ARBA" id="ARBA00004123"/>
    </source>
</evidence>
<keyword evidence="2" id="KW-0539">Nucleus</keyword>
<accession>E3N2H5</accession>
<sequence>MEDKGNKLLEEIYKSLYDSSIGPYLYDASLSKLSQITKQSEIEIRRWFRRTRWEQRNAKGSVPGKVASGTEPDDFVTIVINQEIDKVIKSETEADQNYNKVALEHIYKQLSDTPNGPYLYDADLELLGQRIGLSNHQIHDWFSAKRNIEKKQGVPVPEEVPGATSGSFVSKIIEEAIALMDSEPCDASTSTTQVMLSEKEADEFDPIKEIKEENDAPEESFESNPPAKSTEDVATPKDVPLPETSSGPVNATEPIIEDVAAHSAPESSNEAIPTPAPPLPPKLFCTLIRRYVQLDRTPPCLMEKSTNVLCESCQIIFDRRQQLYRELEQILMRPSGKKRTHHDGVAGPSSKVMPSE</sequence>
<keyword evidence="2" id="KW-0371">Homeobox</keyword>
<evidence type="ECO:0000256" key="3">
    <source>
        <dbReference type="SAM" id="MobiDB-lite"/>
    </source>
</evidence>
<keyword evidence="6" id="KW-1185">Reference proteome</keyword>
<evidence type="ECO:0000313" key="6">
    <source>
        <dbReference type="Proteomes" id="UP000008281"/>
    </source>
</evidence>
<organism evidence="6">
    <name type="scientific">Caenorhabditis remanei</name>
    <name type="common">Caenorhabditis vulgaris</name>
    <dbReference type="NCBI Taxonomy" id="31234"/>
    <lineage>
        <taxon>Eukaryota</taxon>
        <taxon>Metazoa</taxon>
        <taxon>Ecdysozoa</taxon>
        <taxon>Nematoda</taxon>
        <taxon>Chromadorea</taxon>
        <taxon>Rhabditida</taxon>
        <taxon>Rhabditina</taxon>
        <taxon>Rhabditomorpha</taxon>
        <taxon>Rhabditoidea</taxon>
        <taxon>Rhabditidae</taxon>
        <taxon>Peloderinae</taxon>
        <taxon>Caenorhabditis</taxon>
    </lineage>
</organism>
<protein>
    <recommendedName>
        <fullName evidence="4">Homeobox domain-containing protein</fullName>
    </recommendedName>
</protein>
<dbReference type="EMBL" id="DS268513">
    <property type="protein sequence ID" value="EFO84211.1"/>
    <property type="molecule type" value="Genomic_DNA"/>
</dbReference>
<proteinExistence type="predicted"/>
<dbReference type="HOGENOM" id="CLU_779004_0_0_1"/>
<gene>
    <name evidence="5" type="ORF">CRE_16275</name>
</gene>
<name>E3N2H5_CAERE</name>
<feature type="domain" description="Homeobox" evidence="4">
    <location>
        <begin position="103"/>
        <end position="152"/>
    </location>
</feature>
<dbReference type="Gene3D" id="1.10.10.60">
    <property type="entry name" value="Homeodomain-like"/>
    <property type="match status" value="1"/>
</dbReference>
<dbReference type="GO" id="GO:0003677">
    <property type="term" value="F:DNA binding"/>
    <property type="evidence" value="ECO:0007669"/>
    <property type="project" value="UniProtKB-UniRule"/>
</dbReference>
<evidence type="ECO:0000313" key="5">
    <source>
        <dbReference type="EMBL" id="EFO84211.1"/>
    </source>
</evidence>
<feature type="region of interest" description="Disordered" evidence="3">
    <location>
        <begin position="199"/>
        <end position="250"/>
    </location>
</feature>